<dbReference type="InterPro" id="IPR026820">
    <property type="entry name" value="VioB/RebD_dom"/>
</dbReference>
<proteinExistence type="predicted"/>
<dbReference type="InParanoid" id="J4GV16"/>
<dbReference type="PANTHER" id="PTHR34400:SF4">
    <property type="entry name" value="MEMBRANE PROTEIN"/>
    <property type="match status" value="1"/>
</dbReference>
<name>J4GV16_9APHY</name>
<dbReference type="EMBL" id="HE797183">
    <property type="protein sequence ID" value="CCM05260.1"/>
    <property type="molecule type" value="Genomic_DNA"/>
</dbReference>
<evidence type="ECO:0000313" key="2">
    <source>
        <dbReference type="EMBL" id="CCM05260.1"/>
    </source>
</evidence>
<keyword evidence="3" id="KW-1185">Reference proteome</keyword>
<dbReference type="OrthoDB" id="3143730at2759"/>
<dbReference type="PANTHER" id="PTHR34400">
    <property type="match status" value="1"/>
</dbReference>
<dbReference type="InterPro" id="IPR012347">
    <property type="entry name" value="Ferritin-like"/>
</dbReference>
<feature type="domain" description="Iminophenyl-pyruvate dimer synthase" evidence="1">
    <location>
        <begin position="23"/>
        <end position="257"/>
    </location>
</feature>
<organism evidence="2 3">
    <name type="scientific">Fibroporia radiculosa</name>
    <dbReference type="NCBI Taxonomy" id="599839"/>
    <lineage>
        <taxon>Eukaryota</taxon>
        <taxon>Fungi</taxon>
        <taxon>Dikarya</taxon>
        <taxon>Basidiomycota</taxon>
        <taxon>Agaricomycotina</taxon>
        <taxon>Agaricomycetes</taxon>
        <taxon>Polyporales</taxon>
        <taxon>Fibroporiaceae</taxon>
        <taxon>Fibroporia</taxon>
    </lineage>
</organism>
<dbReference type="Pfam" id="PF12902">
    <property type="entry name" value="Ferritin-like"/>
    <property type="match status" value="1"/>
</dbReference>
<dbReference type="HOGENOM" id="CLU_043311_1_0_1"/>
<dbReference type="Gene3D" id="1.20.1260.10">
    <property type="match status" value="1"/>
</dbReference>
<dbReference type="RefSeq" id="XP_012184543.1">
    <property type="nucleotide sequence ID" value="XM_012329153.1"/>
</dbReference>
<gene>
    <name evidence="2" type="ORF">FIBRA_07470</name>
</gene>
<dbReference type="GeneID" id="24100171"/>
<protein>
    <recommendedName>
        <fullName evidence="1">Iminophenyl-pyruvate dimer synthase domain-containing protein</fullName>
    </recommendedName>
</protein>
<accession>J4GV16</accession>
<sequence length="411" mass="46587">MEYSLTPSEVEKRQFKDEIVLMLRDAVRVELSTIPLYLYSIFSIRNDNGAGGSMTRKKILGSLSFKPHLIKLLIPRRVVVVHQEMLHLALAGNLLTSIDSGPQLYSTASVPTYGGPDDFMLHSKIPLKLQLCDKSMLKSFLQIEAPYEKPQILSDTEEQADITSSSIWETLWYGILTQFNSIGEFYTKLESMIINCEPYLEFKNREIQYSPTEFFSDMMVQIVDQKSAYKALKLIIDQGEGSVGVEEAHYQMFLDLYQGPTTWQCWPVPASPTTKMYADDPFLHELALASNAVYCYLLITIQKTWRAADLVVRRALIAMIHSIMLDVLSPLADLMVEKPFKDGQHAAPPFEFYRTKAGEDPEKVDDAGVELHQKLKGHLDAAAELANRDDKETLQLIRSAVDRIPWPGNEV</sequence>
<evidence type="ECO:0000259" key="1">
    <source>
        <dbReference type="Pfam" id="PF12902"/>
    </source>
</evidence>
<dbReference type="AlphaFoldDB" id="J4GV16"/>
<dbReference type="STRING" id="599839.J4GV16"/>
<evidence type="ECO:0000313" key="3">
    <source>
        <dbReference type="Proteomes" id="UP000006352"/>
    </source>
</evidence>
<dbReference type="Proteomes" id="UP000006352">
    <property type="component" value="Unassembled WGS sequence"/>
</dbReference>
<reference evidence="2 3" key="1">
    <citation type="journal article" date="2012" name="Appl. Environ. Microbiol.">
        <title>Short-read sequencing for genomic analysis of the brown rot fungus Fibroporia radiculosa.</title>
        <authorList>
            <person name="Tang J.D."/>
            <person name="Perkins A.D."/>
            <person name="Sonstegard T.S."/>
            <person name="Schroeder S.G."/>
            <person name="Burgess S.C."/>
            <person name="Diehl S.V."/>
        </authorList>
    </citation>
    <scope>NUCLEOTIDE SEQUENCE [LARGE SCALE GENOMIC DNA]</scope>
    <source>
        <strain evidence="2 3">TFFH 294</strain>
    </source>
</reference>